<dbReference type="AlphaFoldDB" id="A0A1E3BB61"/>
<proteinExistence type="predicted"/>
<evidence type="ECO:0008006" key="4">
    <source>
        <dbReference type="Google" id="ProtNLM"/>
    </source>
</evidence>
<dbReference type="Proteomes" id="UP000094569">
    <property type="component" value="Unassembled WGS sequence"/>
</dbReference>
<evidence type="ECO:0000256" key="1">
    <source>
        <dbReference type="SAM" id="MobiDB-lite"/>
    </source>
</evidence>
<feature type="region of interest" description="Disordered" evidence="1">
    <location>
        <begin position="162"/>
        <end position="212"/>
    </location>
</feature>
<feature type="compositionally biased region" description="Low complexity" evidence="1">
    <location>
        <begin position="165"/>
        <end position="208"/>
    </location>
</feature>
<reference evidence="2 3" key="1">
    <citation type="journal article" date="2016" name="BMC Genomics">
        <title>Comparative genomic and transcriptomic analyses of the Fuzhuan brick tea-fermentation fungus Aspergillus cristatus.</title>
        <authorList>
            <person name="Ge Y."/>
            <person name="Wang Y."/>
            <person name="Liu Y."/>
            <person name="Tan Y."/>
            <person name="Ren X."/>
            <person name="Zhang X."/>
            <person name="Hyde K.D."/>
            <person name="Liu Y."/>
            <person name="Liu Z."/>
        </authorList>
    </citation>
    <scope>NUCLEOTIDE SEQUENCE [LARGE SCALE GENOMIC DNA]</scope>
    <source>
        <strain evidence="2 3">GZAAS20.1005</strain>
    </source>
</reference>
<feature type="compositionally biased region" description="Basic and acidic residues" evidence="1">
    <location>
        <begin position="107"/>
        <end position="116"/>
    </location>
</feature>
<dbReference type="PANTHER" id="PTHR40625">
    <property type="entry name" value="GTP-BINDING PROTEIN ESDC-RELATED"/>
    <property type="match status" value="1"/>
</dbReference>
<dbReference type="OrthoDB" id="5364946at2759"/>
<evidence type="ECO:0000313" key="2">
    <source>
        <dbReference type="EMBL" id="ODM18195.1"/>
    </source>
</evidence>
<dbReference type="SUPFAM" id="SSF81296">
    <property type="entry name" value="E set domains"/>
    <property type="match status" value="1"/>
</dbReference>
<dbReference type="STRING" id="573508.A0A1E3BB61"/>
<organism evidence="2 3">
    <name type="scientific">Aspergillus cristatus</name>
    <name type="common">Chinese Fuzhuan brick tea-fermentation fungus</name>
    <name type="synonym">Eurotium cristatum</name>
    <dbReference type="NCBI Taxonomy" id="573508"/>
    <lineage>
        <taxon>Eukaryota</taxon>
        <taxon>Fungi</taxon>
        <taxon>Dikarya</taxon>
        <taxon>Ascomycota</taxon>
        <taxon>Pezizomycotina</taxon>
        <taxon>Eurotiomycetes</taxon>
        <taxon>Eurotiomycetidae</taxon>
        <taxon>Eurotiales</taxon>
        <taxon>Aspergillaceae</taxon>
        <taxon>Aspergillus</taxon>
        <taxon>Aspergillus subgen. Aspergillus</taxon>
    </lineage>
</organism>
<keyword evidence="3" id="KW-1185">Reference proteome</keyword>
<dbReference type="InterPro" id="IPR013783">
    <property type="entry name" value="Ig-like_fold"/>
</dbReference>
<accession>A0A1E3BB61</accession>
<gene>
    <name evidence="2" type="ORF">SI65_06066</name>
</gene>
<sequence>MAAVQLKFNFRTSPNVKTVHLVGSWDHYDRQIPLSKDSSKPGAWVGKFRFQTSMLKLGGRYWYYYIMDGYHVSHDPAVEYTVEPTTGRKLNILDVPSGKATSSAPKTRRESDDIAKGRALSPSRIHHPKPSKPYASRQLREADFTPTMDDLTRRFAGSRMSDEYSPYSSYSSHSFSNSPPSSAGSSLSSRSSRSSGSTSPSSLSSMSDPPTPTCHCERYGITRKGDRVKLDCGGSRCGYVTESSEASCSESDSDEEYRQAKAAVRRQGIVVRR</sequence>
<dbReference type="EMBL" id="JXNT01000006">
    <property type="protein sequence ID" value="ODM18195.1"/>
    <property type="molecule type" value="Genomic_DNA"/>
</dbReference>
<dbReference type="Gene3D" id="2.60.40.10">
    <property type="entry name" value="Immunoglobulins"/>
    <property type="match status" value="1"/>
</dbReference>
<dbReference type="PANTHER" id="PTHR40625:SF2">
    <property type="entry name" value="GTP-BINDING PROTEIN ESDC"/>
    <property type="match status" value="1"/>
</dbReference>
<evidence type="ECO:0000313" key="3">
    <source>
        <dbReference type="Proteomes" id="UP000094569"/>
    </source>
</evidence>
<name>A0A1E3BB61_ASPCR</name>
<feature type="region of interest" description="Disordered" evidence="1">
    <location>
        <begin position="92"/>
        <end position="148"/>
    </location>
</feature>
<dbReference type="VEuPathDB" id="FungiDB:SI65_06066"/>
<protein>
    <recommendedName>
        <fullName evidence="4">GTP-binding protein EsdC</fullName>
    </recommendedName>
</protein>
<dbReference type="InterPro" id="IPR014756">
    <property type="entry name" value="Ig_E-set"/>
</dbReference>
<comment type="caution">
    <text evidence="2">The sequence shown here is derived from an EMBL/GenBank/DDBJ whole genome shotgun (WGS) entry which is preliminary data.</text>
</comment>